<dbReference type="AlphaFoldDB" id="A0A8J7R1R1"/>
<protein>
    <submittedName>
        <fullName evidence="5">ATP-dependent DNA ligase</fullName>
    </submittedName>
</protein>
<evidence type="ECO:0000259" key="4">
    <source>
        <dbReference type="PROSITE" id="PS50160"/>
    </source>
</evidence>
<keyword evidence="6" id="KW-1185">Reference proteome</keyword>
<feature type="domain" description="ATP-dependent DNA ligase family profile" evidence="4">
    <location>
        <begin position="105"/>
        <end position="239"/>
    </location>
</feature>
<dbReference type="PANTHER" id="PTHR45674">
    <property type="entry name" value="DNA LIGASE 1/3 FAMILY MEMBER"/>
    <property type="match status" value="1"/>
</dbReference>
<evidence type="ECO:0000313" key="5">
    <source>
        <dbReference type="EMBL" id="MBP0439123.1"/>
    </source>
</evidence>
<dbReference type="GO" id="GO:0003910">
    <property type="term" value="F:DNA ligase (ATP) activity"/>
    <property type="evidence" value="ECO:0007669"/>
    <property type="project" value="UniProtKB-EC"/>
</dbReference>
<dbReference type="Gene3D" id="2.40.50.140">
    <property type="entry name" value="Nucleic acid-binding proteins"/>
    <property type="match status" value="1"/>
</dbReference>
<name>A0A8J7R1R1_9HYPH</name>
<dbReference type="Gene3D" id="3.30.1490.70">
    <property type="match status" value="1"/>
</dbReference>
<comment type="caution">
    <text evidence="5">The sequence shown here is derived from an EMBL/GenBank/DDBJ whole genome shotgun (WGS) entry which is preliminary data.</text>
</comment>
<dbReference type="EMBL" id="JAGIYY010000003">
    <property type="protein sequence ID" value="MBP0439123.1"/>
    <property type="molecule type" value="Genomic_DNA"/>
</dbReference>
<dbReference type="RefSeq" id="WP_209335166.1">
    <property type="nucleotide sequence ID" value="NZ_JAGIYY010000003.1"/>
</dbReference>
<gene>
    <name evidence="5" type="ORF">J5Y06_10720</name>
</gene>
<dbReference type="InterPro" id="IPR050191">
    <property type="entry name" value="ATP-dep_DNA_ligase"/>
</dbReference>
<evidence type="ECO:0000256" key="3">
    <source>
        <dbReference type="ARBA" id="ARBA00034003"/>
    </source>
</evidence>
<dbReference type="GO" id="GO:0006310">
    <property type="term" value="P:DNA recombination"/>
    <property type="evidence" value="ECO:0007669"/>
    <property type="project" value="InterPro"/>
</dbReference>
<keyword evidence="2 5" id="KW-0436">Ligase</keyword>
<dbReference type="Gene3D" id="3.30.470.30">
    <property type="entry name" value="DNA ligase/mRNA capping enzyme"/>
    <property type="match status" value="1"/>
</dbReference>
<dbReference type="PROSITE" id="PS50160">
    <property type="entry name" value="DNA_LIGASE_A3"/>
    <property type="match status" value="1"/>
</dbReference>
<dbReference type="GO" id="GO:0005524">
    <property type="term" value="F:ATP binding"/>
    <property type="evidence" value="ECO:0007669"/>
    <property type="project" value="InterPro"/>
</dbReference>
<dbReference type="Pfam" id="PF01068">
    <property type="entry name" value="DNA_ligase_A_M"/>
    <property type="match status" value="1"/>
</dbReference>
<dbReference type="SUPFAM" id="SSF56091">
    <property type="entry name" value="DNA ligase/mRNA capping enzyme, catalytic domain"/>
    <property type="match status" value="1"/>
</dbReference>
<reference evidence="5" key="1">
    <citation type="submission" date="2021-03" db="EMBL/GenBank/DDBJ databases">
        <title>Genome sequencing and assembly of Tianweitania sediminis.</title>
        <authorList>
            <person name="Chhetri G."/>
        </authorList>
    </citation>
    <scope>NUCLEOTIDE SEQUENCE</scope>
    <source>
        <strain evidence="5">Z8</strain>
    </source>
</reference>
<organism evidence="5 6">
    <name type="scientific">Tianweitania sediminis</name>
    <dbReference type="NCBI Taxonomy" id="1502156"/>
    <lineage>
        <taxon>Bacteria</taxon>
        <taxon>Pseudomonadati</taxon>
        <taxon>Pseudomonadota</taxon>
        <taxon>Alphaproteobacteria</taxon>
        <taxon>Hyphomicrobiales</taxon>
        <taxon>Phyllobacteriaceae</taxon>
        <taxon>Tianweitania</taxon>
    </lineage>
</organism>
<sequence length="297" mass="33014">MVQYVRPAGPRLEFIPPMLPTLAARPPEGGEWIHEIKYDGYRTQIAIGNGECHAFTRNGYDWSLKYRNICARALELGVQSAILDGEVIILGTEGHPDFKALRSAITTAQERLVFVAFDLLHLDGHDLRRMHLVERRALLEDLVPEDGPIQFSASHEGDAGAFFREVDRAGLEGMVSKRADGRYLSGRVADWLKIKCFTEDDLQVLGVVGRPGQATQAILADGEGRYVGKAAVTLVSAQRERLWARVKERPGAMPEGLPKDVQKEKADWLAPGLVGRVKFLRGEEWLRHATLRAVSEG</sequence>
<dbReference type="InterPro" id="IPR012340">
    <property type="entry name" value="NA-bd_OB-fold"/>
</dbReference>
<evidence type="ECO:0000256" key="1">
    <source>
        <dbReference type="ARBA" id="ARBA00007572"/>
    </source>
</evidence>
<accession>A0A8J7R1R1</accession>
<evidence type="ECO:0000256" key="2">
    <source>
        <dbReference type="ARBA" id="ARBA00022598"/>
    </source>
</evidence>
<dbReference type="PANTHER" id="PTHR45674:SF4">
    <property type="entry name" value="DNA LIGASE 1"/>
    <property type="match status" value="1"/>
</dbReference>
<comment type="similarity">
    <text evidence="1">Belongs to the ATP-dependent DNA ligase family.</text>
</comment>
<proteinExistence type="inferred from homology"/>
<evidence type="ECO:0000313" key="6">
    <source>
        <dbReference type="Proteomes" id="UP000666240"/>
    </source>
</evidence>
<dbReference type="GO" id="GO:0006281">
    <property type="term" value="P:DNA repair"/>
    <property type="evidence" value="ECO:0007669"/>
    <property type="project" value="InterPro"/>
</dbReference>
<dbReference type="Proteomes" id="UP000666240">
    <property type="component" value="Unassembled WGS sequence"/>
</dbReference>
<dbReference type="InterPro" id="IPR012310">
    <property type="entry name" value="DNA_ligase_ATP-dep_cent"/>
</dbReference>
<comment type="catalytic activity">
    <reaction evidence="3">
        <text>ATP + (deoxyribonucleotide)n-3'-hydroxyl + 5'-phospho-(deoxyribonucleotide)m = (deoxyribonucleotide)n+m + AMP + diphosphate.</text>
        <dbReference type="EC" id="6.5.1.1"/>
    </reaction>
</comment>
<dbReference type="CDD" id="cd07906">
    <property type="entry name" value="Adenylation_DNA_ligase_LigD_LigC"/>
    <property type="match status" value="1"/>
</dbReference>